<dbReference type="AlphaFoldDB" id="A0A834Z8K6"/>
<dbReference type="InterPro" id="IPR037360">
    <property type="entry name" value="COMMD9"/>
</dbReference>
<comment type="caution">
    <text evidence="3">The sequence shown here is derived from an EMBL/GenBank/DDBJ whole genome shotgun (WGS) entry which is preliminary data.</text>
</comment>
<gene>
    <name evidence="3" type="ORF">HHK36_011598</name>
</gene>
<evidence type="ECO:0000259" key="2">
    <source>
        <dbReference type="Pfam" id="PF07258"/>
    </source>
</evidence>
<reference evidence="3 4" key="1">
    <citation type="submission" date="2020-04" db="EMBL/GenBank/DDBJ databases">
        <title>Plant Genome Project.</title>
        <authorList>
            <person name="Zhang R.-G."/>
        </authorList>
    </citation>
    <scope>NUCLEOTIDE SEQUENCE [LARGE SCALE GENOMIC DNA]</scope>
    <source>
        <strain evidence="3">YNK0</strain>
        <tissue evidence="3">Leaf</tissue>
    </source>
</reference>
<keyword evidence="1" id="KW-1133">Transmembrane helix</keyword>
<accession>A0A834Z8K6</accession>
<organism evidence="3 4">
    <name type="scientific">Tetracentron sinense</name>
    <name type="common">Spur-leaf</name>
    <dbReference type="NCBI Taxonomy" id="13715"/>
    <lineage>
        <taxon>Eukaryota</taxon>
        <taxon>Viridiplantae</taxon>
        <taxon>Streptophyta</taxon>
        <taxon>Embryophyta</taxon>
        <taxon>Tracheophyta</taxon>
        <taxon>Spermatophyta</taxon>
        <taxon>Magnoliopsida</taxon>
        <taxon>Trochodendrales</taxon>
        <taxon>Trochodendraceae</taxon>
        <taxon>Tetracentron</taxon>
    </lineage>
</organism>
<sequence>MEDTLFLQLHKLSGANSEEALEQILETLWKTRKTGLRTPQKSYIQSLLNLPSLEELDPVMIFVSLFGFYSLAVVFCFEYSLEVLACLRSLIRKCVHENFTGDDILKLFPPNLSLDLQSILILLLQKYQSQWKEDASRDQPSWQRTRDSYQVKDIVPPSSTPFPTSEMLSLMWPRQDDPTAHFNRNDAGTSTPIIADANLSRVAPMSLQRDDGPTDNLGILPRLKSMTWTMENRNSSSANRVAVISLKLQDYTKSRLGETEVKFQLTRDTLEAMLRSMVYISEQLSTIAGSSSGPLQKKQRQ</sequence>
<evidence type="ECO:0000313" key="4">
    <source>
        <dbReference type="Proteomes" id="UP000655225"/>
    </source>
</evidence>
<evidence type="ECO:0000313" key="3">
    <source>
        <dbReference type="EMBL" id="KAF8403494.1"/>
    </source>
</evidence>
<feature type="transmembrane region" description="Helical" evidence="1">
    <location>
        <begin position="59"/>
        <end position="81"/>
    </location>
</feature>
<proteinExistence type="predicted"/>
<dbReference type="Proteomes" id="UP000655225">
    <property type="component" value="Unassembled WGS sequence"/>
</dbReference>
<name>A0A834Z8K6_TETSI</name>
<feature type="domain" description="COMM" evidence="2">
    <location>
        <begin position="220"/>
        <end position="277"/>
    </location>
</feature>
<dbReference type="Pfam" id="PF07258">
    <property type="entry name" value="COMM_domain"/>
    <property type="match status" value="1"/>
</dbReference>
<evidence type="ECO:0000256" key="1">
    <source>
        <dbReference type="SAM" id="Phobius"/>
    </source>
</evidence>
<dbReference type="OrthoDB" id="1915155at2759"/>
<keyword evidence="1" id="KW-0472">Membrane</keyword>
<keyword evidence="4" id="KW-1185">Reference proteome</keyword>
<dbReference type="PANTHER" id="PTHR15663:SF6">
    <property type="entry name" value="COMM DOMAIN-CONTAINING PROTEIN-RELATED"/>
    <property type="match status" value="1"/>
</dbReference>
<dbReference type="OMA" id="KCVHENF"/>
<dbReference type="EMBL" id="JABCRI010000007">
    <property type="protein sequence ID" value="KAF8403494.1"/>
    <property type="molecule type" value="Genomic_DNA"/>
</dbReference>
<keyword evidence="1" id="KW-0812">Transmembrane</keyword>
<dbReference type="InterPro" id="IPR017920">
    <property type="entry name" value="COMM"/>
</dbReference>
<protein>
    <recommendedName>
        <fullName evidence="2">COMM domain-containing protein</fullName>
    </recommendedName>
</protein>
<dbReference type="PANTHER" id="PTHR15663">
    <property type="entry name" value="COMM DOMAIN-CONTAINING PROTEIN 9"/>
    <property type="match status" value="1"/>
</dbReference>